<dbReference type="EMBL" id="CM026425">
    <property type="protein sequence ID" value="KAG0577982.1"/>
    <property type="molecule type" value="Genomic_DNA"/>
</dbReference>
<dbReference type="SUPFAM" id="SSF53474">
    <property type="entry name" value="alpha/beta-Hydrolases"/>
    <property type="match status" value="1"/>
</dbReference>
<sequence length="359" mass="40098">MSNSYRRLVVLLDGTWQELKNRTNVAVLNENIEAGKTGDGIEQIVAYFPGVGTSMYDKLLGGAFGYGLSKSIKDAFFWLSRTYQSGDEVFVFGFSRGAYSARSLVGLMHKCDGVVKQPTQALIDEAYDLYRDANSDATKFKAEHCLKARVRMIGVWETVGQLGVPVSGLPLVLPGTRDFYRFHDTNLSCIVDEAYHALGIDEYRGDFQPTLWDATTEKNKAVEQCWFIGDHGNVGGGTPDPTLWKLAYVWMQDKAIAAGLRMKTMTADEEWRQAPTDSFSSFLYGIYRIYKLNKRYNRILGVNVEEVLHPSVLKRVQNFAEYRPKPLTNAGVPDKTNEIPRRHVVKPCSCSNAGGAATS</sequence>
<proteinExistence type="predicted"/>
<dbReference type="EMBL" id="CM026425">
    <property type="protein sequence ID" value="KAG0577981.1"/>
    <property type="molecule type" value="Genomic_DNA"/>
</dbReference>
<accession>A0A8T0I3D6</accession>
<comment type="caution">
    <text evidence="2">The sequence shown here is derived from an EMBL/GenBank/DDBJ whole genome shotgun (WGS) entry which is preliminary data.</text>
</comment>
<evidence type="ECO:0000313" key="3">
    <source>
        <dbReference type="Proteomes" id="UP000822688"/>
    </source>
</evidence>
<dbReference type="EMBL" id="CM026425">
    <property type="protein sequence ID" value="KAG0577983.1"/>
    <property type="molecule type" value="Genomic_DNA"/>
</dbReference>
<keyword evidence="3" id="KW-1185">Reference proteome</keyword>
<dbReference type="Proteomes" id="UP000822688">
    <property type="component" value="Chromosome 5"/>
</dbReference>
<evidence type="ECO:0000259" key="1">
    <source>
        <dbReference type="Pfam" id="PF09994"/>
    </source>
</evidence>
<dbReference type="Pfam" id="PF09994">
    <property type="entry name" value="T6SS_Tle1-like_cat"/>
    <property type="match status" value="1"/>
</dbReference>
<dbReference type="InterPro" id="IPR029058">
    <property type="entry name" value="AB_hydrolase_fold"/>
</dbReference>
<name>A0A8T0I3D6_CERPU</name>
<feature type="domain" description="T6SS Phospholipase effector Tle1-like catalytic" evidence="1">
    <location>
        <begin position="6"/>
        <end position="253"/>
    </location>
</feature>
<dbReference type="AlphaFoldDB" id="A0A8T0I3D6"/>
<gene>
    <name evidence="2" type="ORF">KC19_5G196400</name>
</gene>
<dbReference type="PANTHER" id="PTHR33840:SF1">
    <property type="entry name" value="TLE1 PHOSPHOLIPASE DOMAIN-CONTAINING PROTEIN"/>
    <property type="match status" value="1"/>
</dbReference>
<dbReference type="InterPro" id="IPR018712">
    <property type="entry name" value="Tle1-like_cat"/>
</dbReference>
<reference evidence="2" key="1">
    <citation type="submission" date="2020-06" db="EMBL/GenBank/DDBJ databases">
        <title>WGS assembly of Ceratodon purpureus strain R40.</title>
        <authorList>
            <person name="Carey S.B."/>
            <person name="Jenkins J."/>
            <person name="Shu S."/>
            <person name="Lovell J.T."/>
            <person name="Sreedasyam A."/>
            <person name="Maumus F."/>
            <person name="Tiley G.P."/>
            <person name="Fernandez-Pozo N."/>
            <person name="Barry K."/>
            <person name="Chen C."/>
            <person name="Wang M."/>
            <person name="Lipzen A."/>
            <person name="Daum C."/>
            <person name="Saski C.A."/>
            <person name="Payton A.C."/>
            <person name="Mcbreen J.C."/>
            <person name="Conrad R.E."/>
            <person name="Kollar L.M."/>
            <person name="Olsson S."/>
            <person name="Huttunen S."/>
            <person name="Landis J.B."/>
            <person name="Wickett N.J."/>
            <person name="Johnson M.G."/>
            <person name="Rensing S.A."/>
            <person name="Grimwood J."/>
            <person name="Schmutz J."/>
            <person name="Mcdaniel S.F."/>
        </authorList>
    </citation>
    <scope>NUCLEOTIDE SEQUENCE</scope>
    <source>
        <strain evidence="2">R40</strain>
    </source>
</reference>
<dbReference type="PANTHER" id="PTHR33840">
    <property type="match status" value="1"/>
</dbReference>
<organism evidence="2 3">
    <name type="scientific">Ceratodon purpureus</name>
    <name type="common">Fire moss</name>
    <name type="synonym">Dicranum purpureum</name>
    <dbReference type="NCBI Taxonomy" id="3225"/>
    <lineage>
        <taxon>Eukaryota</taxon>
        <taxon>Viridiplantae</taxon>
        <taxon>Streptophyta</taxon>
        <taxon>Embryophyta</taxon>
        <taxon>Bryophyta</taxon>
        <taxon>Bryophytina</taxon>
        <taxon>Bryopsida</taxon>
        <taxon>Dicranidae</taxon>
        <taxon>Pseudoditrichales</taxon>
        <taxon>Ditrichaceae</taxon>
        <taxon>Ceratodon</taxon>
    </lineage>
</organism>
<protein>
    <recommendedName>
        <fullName evidence="1">T6SS Phospholipase effector Tle1-like catalytic domain-containing protein</fullName>
    </recommendedName>
</protein>
<evidence type="ECO:0000313" key="2">
    <source>
        <dbReference type="EMBL" id="KAG0577982.1"/>
    </source>
</evidence>